<dbReference type="Proteomes" id="UP000199657">
    <property type="component" value="Unassembled WGS sequence"/>
</dbReference>
<dbReference type="RefSeq" id="WP_091645909.1">
    <property type="nucleotide sequence ID" value="NZ_FOEG01000011.1"/>
</dbReference>
<keyword evidence="2" id="KW-1185">Reference proteome</keyword>
<evidence type="ECO:0000313" key="2">
    <source>
        <dbReference type="Proteomes" id="UP000199657"/>
    </source>
</evidence>
<protein>
    <submittedName>
        <fullName evidence="1">Uncharacterized conserved protein YbaR, Trm112 family</fullName>
    </submittedName>
</protein>
<name>A0A1H8VBY5_9GAMM</name>
<dbReference type="EMBL" id="FOEG01000011">
    <property type="protein sequence ID" value="SEP13002.1"/>
    <property type="molecule type" value="Genomic_DNA"/>
</dbReference>
<dbReference type="Gene3D" id="2.20.25.10">
    <property type="match status" value="1"/>
</dbReference>
<reference evidence="1 2" key="1">
    <citation type="submission" date="2016-10" db="EMBL/GenBank/DDBJ databases">
        <authorList>
            <person name="de Groot N.N."/>
        </authorList>
    </citation>
    <scope>NUCLEOTIDE SEQUENCE [LARGE SCALE GENOMIC DNA]</scope>
    <source>
        <strain evidence="1 2">CGMCC 1.6291</strain>
    </source>
</reference>
<accession>A0A1H8VBY5</accession>
<dbReference type="AlphaFoldDB" id="A0A1H8VBY5"/>
<dbReference type="OrthoDB" id="9812205at2"/>
<evidence type="ECO:0000313" key="1">
    <source>
        <dbReference type="EMBL" id="SEP13002.1"/>
    </source>
</evidence>
<dbReference type="STRING" id="406100.SAMN04488052_11156"/>
<sequence length="88" mass="9630">MAVDRKLLDILCCPVTKIPLEPLSRDRLDALNAAIEDGRAQYQDGTAVNGPVTEALITENGERIYLVEDGIPVLLEERALTARGLGWI</sequence>
<dbReference type="InterPro" id="IPR005651">
    <property type="entry name" value="Trm112-like"/>
</dbReference>
<proteinExistence type="predicted"/>
<gene>
    <name evidence="1" type="ORF">SAMN04488052_11156</name>
</gene>
<organism evidence="1 2">
    <name type="scientific">Aquisalimonas asiatica</name>
    <dbReference type="NCBI Taxonomy" id="406100"/>
    <lineage>
        <taxon>Bacteria</taxon>
        <taxon>Pseudomonadati</taxon>
        <taxon>Pseudomonadota</taxon>
        <taxon>Gammaproteobacteria</taxon>
        <taxon>Chromatiales</taxon>
        <taxon>Ectothiorhodospiraceae</taxon>
        <taxon>Aquisalimonas</taxon>
    </lineage>
</organism>
<dbReference type="SUPFAM" id="SSF158997">
    <property type="entry name" value="Trm112p-like"/>
    <property type="match status" value="1"/>
</dbReference>
<dbReference type="Pfam" id="PF03966">
    <property type="entry name" value="Trm112p"/>
    <property type="match status" value="1"/>
</dbReference>